<evidence type="ECO:0000313" key="2">
    <source>
        <dbReference type="EMBL" id="RUS88547.1"/>
    </source>
</evidence>
<keyword evidence="1" id="KW-0812">Transmembrane</keyword>
<dbReference type="EMBL" id="RQTK01000080">
    <property type="protein sequence ID" value="RUS88547.1"/>
    <property type="molecule type" value="Genomic_DNA"/>
</dbReference>
<organism evidence="2 3">
    <name type="scientific">Elysia chlorotica</name>
    <name type="common">Eastern emerald elysia</name>
    <name type="synonym">Sea slug</name>
    <dbReference type="NCBI Taxonomy" id="188477"/>
    <lineage>
        <taxon>Eukaryota</taxon>
        <taxon>Metazoa</taxon>
        <taxon>Spiralia</taxon>
        <taxon>Lophotrochozoa</taxon>
        <taxon>Mollusca</taxon>
        <taxon>Gastropoda</taxon>
        <taxon>Heterobranchia</taxon>
        <taxon>Euthyneura</taxon>
        <taxon>Panpulmonata</taxon>
        <taxon>Sacoglossa</taxon>
        <taxon>Placobranchoidea</taxon>
        <taxon>Plakobranchidae</taxon>
        <taxon>Elysia</taxon>
    </lineage>
</organism>
<protein>
    <submittedName>
        <fullName evidence="2">Uncharacterized protein</fullName>
    </submittedName>
</protein>
<reference evidence="2 3" key="1">
    <citation type="submission" date="2019-01" db="EMBL/GenBank/DDBJ databases">
        <title>A draft genome assembly of the solar-powered sea slug Elysia chlorotica.</title>
        <authorList>
            <person name="Cai H."/>
            <person name="Li Q."/>
            <person name="Fang X."/>
            <person name="Li J."/>
            <person name="Curtis N.E."/>
            <person name="Altenburger A."/>
            <person name="Shibata T."/>
            <person name="Feng M."/>
            <person name="Maeda T."/>
            <person name="Schwartz J.A."/>
            <person name="Shigenobu S."/>
            <person name="Lundholm N."/>
            <person name="Nishiyama T."/>
            <person name="Yang H."/>
            <person name="Hasebe M."/>
            <person name="Li S."/>
            <person name="Pierce S.K."/>
            <person name="Wang J."/>
        </authorList>
    </citation>
    <scope>NUCLEOTIDE SEQUENCE [LARGE SCALE GENOMIC DNA]</scope>
    <source>
        <strain evidence="2">EC2010</strain>
        <tissue evidence="2">Whole organism of an adult</tissue>
    </source>
</reference>
<keyword evidence="1" id="KW-0472">Membrane</keyword>
<name>A0A3S1ACS4_ELYCH</name>
<sequence length="208" mass="22507">MTSGRGSNPLLLLGTKAKTSVLNHSAMGFHKNESSWQMALHPIVELPSALLNIVSGIHYHDSPTLVSWFDGDVMVFSQLSKSSFLLVAEIRDNPKDEKDGLLMRGVVILIVHVLVPAVLVVSGVPVGRWSRDGWGEVEINVVRSATGPSSPTMLESRWVGLRVSSECLGVSSEWSEKVARGLVTKAILYLPPAQSQLLSILLPYAPSS</sequence>
<dbReference type="Proteomes" id="UP000271974">
    <property type="component" value="Unassembled WGS sequence"/>
</dbReference>
<keyword evidence="3" id="KW-1185">Reference proteome</keyword>
<proteinExistence type="predicted"/>
<feature type="transmembrane region" description="Helical" evidence="1">
    <location>
        <begin position="101"/>
        <end position="121"/>
    </location>
</feature>
<comment type="caution">
    <text evidence="2">The sequence shown here is derived from an EMBL/GenBank/DDBJ whole genome shotgun (WGS) entry which is preliminary data.</text>
</comment>
<keyword evidence="1" id="KW-1133">Transmembrane helix</keyword>
<evidence type="ECO:0000256" key="1">
    <source>
        <dbReference type="SAM" id="Phobius"/>
    </source>
</evidence>
<accession>A0A3S1ACS4</accession>
<gene>
    <name evidence="2" type="ORF">EGW08_003723</name>
</gene>
<evidence type="ECO:0000313" key="3">
    <source>
        <dbReference type="Proteomes" id="UP000271974"/>
    </source>
</evidence>
<dbReference type="AlphaFoldDB" id="A0A3S1ACS4"/>